<accession>A0A9D3X512</accession>
<protein>
    <submittedName>
        <fullName evidence="1">Uncharacterized protein</fullName>
    </submittedName>
</protein>
<reference evidence="1" key="1">
    <citation type="submission" date="2021-09" db="EMBL/GenBank/DDBJ databases">
        <title>The genome of Mauremys mutica provides insights into the evolution of semi-aquatic lifestyle.</title>
        <authorList>
            <person name="Gong S."/>
            <person name="Gao Y."/>
        </authorList>
    </citation>
    <scope>NUCLEOTIDE SEQUENCE</scope>
    <source>
        <strain evidence="1">MM-2020</strain>
        <tissue evidence="1">Muscle</tissue>
    </source>
</reference>
<proteinExistence type="predicted"/>
<name>A0A9D3X512_9SAUR</name>
<dbReference type="AlphaFoldDB" id="A0A9D3X512"/>
<dbReference type="EMBL" id="JAHDVG010000482">
    <property type="protein sequence ID" value="KAH1172877.1"/>
    <property type="molecule type" value="Genomic_DNA"/>
</dbReference>
<gene>
    <name evidence="1" type="ORF">KIL84_016716</name>
</gene>
<sequence length="108" mass="12085">MPAQAKSSQKNKNKKTVTAFHLDNRSAKCTLKVIFSGNTVRHEPTPTYLRLKLDRMLTLHDLKKIAGKKKTRVNLVQKTGKHKLGDISISVNQCCELLRDSQSSSSHG</sequence>
<organism evidence="1 2">
    <name type="scientific">Mauremys mutica</name>
    <name type="common">yellowpond turtle</name>
    <dbReference type="NCBI Taxonomy" id="74926"/>
    <lineage>
        <taxon>Eukaryota</taxon>
        <taxon>Metazoa</taxon>
        <taxon>Chordata</taxon>
        <taxon>Craniata</taxon>
        <taxon>Vertebrata</taxon>
        <taxon>Euteleostomi</taxon>
        <taxon>Archelosauria</taxon>
        <taxon>Testudinata</taxon>
        <taxon>Testudines</taxon>
        <taxon>Cryptodira</taxon>
        <taxon>Durocryptodira</taxon>
        <taxon>Testudinoidea</taxon>
        <taxon>Geoemydidae</taxon>
        <taxon>Geoemydinae</taxon>
        <taxon>Mauremys</taxon>
    </lineage>
</organism>
<dbReference type="Proteomes" id="UP000827986">
    <property type="component" value="Unassembled WGS sequence"/>
</dbReference>
<evidence type="ECO:0000313" key="1">
    <source>
        <dbReference type="EMBL" id="KAH1172877.1"/>
    </source>
</evidence>
<keyword evidence="2" id="KW-1185">Reference proteome</keyword>
<evidence type="ECO:0000313" key="2">
    <source>
        <dbReference type="Proteomes" id="UP000827986"/>
    </source>
</evidence>
<comment type="caution">
    <text evidence="1">The sequence shown here is derived from an EMBL/GenBank/DDBJ whole genome shotgun (WGS) entry which is preliminary data.</text>
</comment>